<dbReference type="InterPro" id="IPR007460">
    <property type="entry name" value="BrnT_toxin"/>
</dbReference>
<dbReference type="Pfam" id="PF04365">
    <property type="entry name" value="BrnT_toxin"/>
    <property type="match status" value="1"/>
</dbReference>
<dbReference type="InterPro" id="IPR038573">
    <property type="entry name" value="BrnT_sf"/>
</dbReference>
<name>A0ABV6IUF2_9PROT</name>
<proteinExistence type="predicted"/>
<dbReference type="RefSeq" id="WP_377052473.1">
    <property type="nucleotide sequence ID" value="NZ_JBHLVZ010000056.1"/>
</dbReference>
<gene>
    <name evidence="1" type="ORF">ACFFIC_17000</name>
</gene>
<dbReference type="Proteomes" id="UP001589789">
    <property type="component" value="Unassembled WGS sequence"/>
</dbReference>
<dbReference type="Gene3D" id="3.10.450.530">
    <property type="entry name" value="Ribonuclease toxin, BrnT, of type II toxin-antitoxin system"/>
    <property type="match status" value="1"/>
</dbReference>
<comment type="caution">
    <text evidence="1">The sequence shown here is derived from an EMBL/GenBank/DDBJ whole genome shotgun (WGS) entry which is preliminary data.</text>
</comment>
<reference evidence="1 2" key="1">
    <citation type="submission" date="2024-09" db="EMBL/GenBank/DDBJ databases">
        <authorList>
            <person name="Sun Q."/>
            <person name="Mori K."/>
        </authorList>
    </citation>
    <scope>NUCLEOTIDE SEQUENCE [LARGE SCALE GENOMIC DNA]</scope>
    <source>
        <strain evidence="1 2">CCM 7468</strain>
    </source>
</reference>
<organism evidence="1 2">
    <name type="scientific">Muricoccus vinaceus</name>
    <dbReference type="NCBI Taxonomy" id="424704"/>
    <lineage>
        <taxon>Bacteria</taxon>
        <taxon>Pseudomonadati</taxon>
        <taxon>Pseudomonadota</taxon>
        <taxon>Alphaproteobacteria</taxon>
        <taxon>Acetobacterales</taxon>
        <taxon>Roseomonadaceae</taxon>
        <taxon>Muricoccus</taxon>
    </lineage>
</organism>
<keyword evidence="2" id="KW-1185">Reference proteome</keyword>
<evidence type="ECO:0000313" key="2">
    <source>
        <dbReference type="Proteomes" id="UP001589789"/>
    </source>
</evidence>
<sequence length="135" mass="15505">MLPDLPAIQATRGPPRSLQHNLLKRHADLTSQQPLVYSTSLTYCLGMEIEFDAAKDETNRRLRNLSLALGFFVLENRVVEFEDTRRDYGETRINCLGTINGRLFAMTYTMRGSVYRIISLRKASTKEQKLWQPPA</sequence>
<accession>A0ABV6IUF2</accession>
<protein>
    <submittedName>
        <fullName evidence="1">BrnT family toxin</fullName>
    </submittedName>
</protein>
<dbReference type="EMBL" id="JBHLVZ010000056">
    <property type="protein sequence ID" value="MFC0387230.1"/>
    <property type="molecule type" value="Genomic_DNA"/>
</dbReference>
<evidence type="ECO:0000313" key="1">
    <source>
        <dbReference type="EMBL" id="MFC0387230.1"/>
    </source>
</evidence>